<keyword evidence="1" id="KW-0812">Transmembrane</keyword>
<keyword evidence="1" id="KW-1133">Transmembrane helix</keyword>
<dbReference type="Pfam" id="PF06961">
    <property type="entry name" value="DUF1294"/>
    <property type="match status" value="1"/>
</dbReference>
<accession>A0ABW0M1M0</accession>
<protein>
    <submittedName>
        <fullName evidence="2">DUF1294 domain-containing protein</fullName>
    </submittedName>
</protein>
<evidence type="ECO:0000313" key="3">
    <source>
        <dbReference type="Proteomes" id="UP001596105"/>
    </source>
</evidence>
<reference evidence="3" key="1">
    <citation type="journal article" date="2019" name="Int. J. Syst. Evol. Microbiol.">
        <title>The Global Catalogue of Microorganisms (GCM) 10K type strain sequencing project: providing services to taxonomists for standard genome sequencing and annotation.</title>
        <authorList>
            <consortium name="The Broad Institute Genomics Platform"/>
            <consortium name="The Broad Institute Genome Sequencing Center for Infectious Disease"/>
            <person name="Wu L."/>
            <person name="Ma J."/>
        </authorList>
    </citation>
    <scope>NUCLEOTIDE SEQUENCE [LARGE SCALE GENOMIC DNA]</scope>
    <source>
        <strain evidence="3">CCUG 57113</strain>
    </source>
</reference>
<comment type="caution">
    <text evidence="2">The sequence shown here is derived from an EMBL/GenBank/DDBJ whole genome shotgun (WGS) entry which is preliminary data.</text>
</comment>
<gene>
    <name evidence="2" type="ORF">ACFPPD_22330</name>
</gene>
<keyword evidence="3" id="KW-1185">Reference proteome</keyword>
<keyword evidence="1" id="KW-0472">Membrane</keyword>
<dbReference type="Proteomes" id="UP001596105">
    <property type="component" value="Unassembled WGS sequence"/>
</dbReference>
<proteinExistence type="predicted"/>
<feature type="transmembrane region" description="Helical" evidence="1">
    <location>
        <begin position="64"/>
        <end position="84"/>
    </location>
</feature>
<organism evidence="2 3">
    <name type="scientific">Cohnella suwonensis</name>
    <dbReference type="NCBI Taxonomy" id="696072"/>
    <lineage>
        <taxon>Bacteria</taxon>
        <taxon>Bacillati</taxon>
        <taxon>Bacillota</taxon>
        <taxon>Bacilli</taxon>
        <taxon>Bacillales</taxon>
        <taxon>Paenibacillaceae</taxon>
        <taxon>Cohnella</taxon>
    </lineage>
</organism>
<evidence type="ECO:0000256" key="1">
    <source>
        <dbReference type="SAM" id="Phobius"/>
    </source>
</evidence>
<name>A0ABW0M1M0_9BACL</name>
<evidence type="ECO:0000313" key="2">
    <source>
        <dbReference type="EMBL" id="MFC5471431.1"/>
    </source>
</evidence>
<dbReference type="EMBL" id="JBHSMH010000097">
    <property type="protein sequence ID" value="MFC5471431.1"/>
    <property type="molecule type" value="Genomic_DNA"/>
</dbReference>
<dbReference type="InterPro" id="IPR010718">
    <property type="entry name" value="DUF1294"/>
</dbReference>
<dbReference type="RefSeq" id="WP_209744709.1">
    <property type="nucleotide sequence ID" value="NZ_JBHSMH010000097.1"/>
</dbReference>
<sequence>MMALACYLLAINAGALWAMAYDKGQAKRRGRRVPERTLFLLAAVGGSPGAIAGMRLWRHKTKHVSFVVGMPAILVVQALIVYWLTR</sequence>